<proteinExistence type="inferred from homology"/>
<dbReference type="Proteomes" id="UP000651057">
    <property type="component" value="Unassembled WGS sequence"/>
</dbReference>
<dbReference type="RefSeq" id="WP_201920800.1">
    <property type="nucleotide sequence ID" value="NZ_BAABAX010000031.1"/>
</dbReference>
<dbReference type="PRINTS" id="PR00080">
    <property type="entry name" value="SDRFAMILY"/>
</dbReference>
<comment type="similarity">
    <text evidence="1">Belongs to the short-chain dehydrogenases/reductases (SDR) family.</text>
</comment>
<dbReference type="PRINTS" id="PR00081">
    <property type="entry name" value="GDHRDH"/>
</dbReference>
<dbReference type="InterPro" id="IPR002347">
    <property type="entry name" value="SDR_fam"/>
</dbReference>
<evidence type="ECO:0000313" key="5">
    <source>
        <dbReference type="Proteomes" id="UP000651057"/>
    </source>
</evidence>
<keyword evidence="3" id="KW-0560">Oxidoreductase</keyword>
<dbReference type="GO" id="GO:0016614">
    <property type="term" value="F:oxidoreductase activity, acting on CH-OH group of donors"/>
    <property type="evidence" value="ECO:0007669"/>
    <property type="project" value="UniProtKB-ARBA"/>
</dbReference>
<dbReference type="Pfam" id="PF13561">
    <property type="entry name" value="adh_short_C2"/>
    <property type="match status" value="1"/>
</dbReference>
<organism evidence="4 5">
    <name type="scientific">Aquimarina mytili</name>
    <dbReference type="NCBI Taxonomy" id="874423"/>
    <lineage>
        <taxon>Bacteria</taxon>
        <taxon>Pseudomonadati</taxon>
        <taxon>Bacteroidota</taxon>
        <taxon>Flavobacteriia</taxon>
        <taxon>Flavobacteriales</taxon>
        <taxon>Flavobacteriaceae</taxon>
        <taxon>Aquimarina</taxon>
    </lineage>
</organism>
<dbReference type="Gene3D" id="3.40.50.720">
    <property type="entry name" value="NAD(P)-binding Rossmann-like Domain"/>
    <property type="match status" value="1"/>
</dbReference>
<sequence length="255" mass="27368">MKTLENKIALVTGSSRGLGKEMAIRLAQQGADILVTYNSNKTQADETVTEIEALGQKAVAFQLNVGDSSGFDTFFSEIKHVLEKDWNTSKFDILVNNAGIIAHEMVAETSEATFDSLMNIQLKGPFFITQKALELLNDGGRIINVSTGLARFSIPGYGAYAAMKAGIEAFTRYLAKELGPRQITVNAVAPGAINTDMNKSALENNPELEKMLSSVTALGRVGVAEDIGGVVAFLASEDARWINGQRIEASGGMFL</sequence>
<evidence type="ECO:0000313" key="4">
    <source>
        <dbReference type="EMBL" id="MBL0684489.1"/>
    </source>
</evidence>
<reference evidence="4" key="1">
    <citation type="submission" date="2021-01" db="EMBL/GenBank/DDBJ databases">
        <authorList>
            <person name="Zhong Y.L."/>
        </authorList>
    </citation>
    <scope>NUCLEOTIDE SEQUENCE</scope>
    <source>
        <strain evidence="4">KCTC 23302</strain>
    </source>
</reference>
<keyword evidence="2" id="KW-0521">NADP</keyword>
<dbReference type="EMBL" id="JAERQJ010000005">
    <property type="protein sequence ID" value="MBL0684489.1"/>
    <property type="molecule type" value="Genomic_DNA"/>
</dbReference>
<dbReference type="InterPro" id="IPR036291">
    <property type="entry name" value="NAD(P)-bd_dom_sf"/>
</dbReference>
<accession>A0A937D6J6</accession>
<name>A0A937D6J6_9FLAO</name>
<dbReference type="SUPFAM" id="SSF51735">
    <property type="entry name" value="NAD(P)-binding Rossmann-fold domains"/>
    <property type="match status" value="1"/>
</dbReference>
<evidence type="ECO:0000256" key="3">
    <source>
        <dbReference type="ARBA" id="ARBA00023002"/>
    </source>
</evidence>
<dbReference type="PANTHER" id="PTHR48107">
    <property type="entry name" value="NADPH-DEPENDENT ALDEHYDE REDUCTASE-LIKE PROTEIN, CHLOROPLASTIC-RELATED"/>
    <property type="match status" value="1"/>
</dbReference>
<dbReference type="PANTHER" id="PTHR48107:SF7">
    <property type="entry name" value="RE15974P"/>
    <property type="match status" value="1"/>
</dbReference>
<evidence type="ECO:0000256" key="1">
    <source>
        <dbReference type="ARBA" id="ARBA00006484"/>
    </source>
</evidence>
<keyword evidence="5" id="KW-1185">Reference proteome</keyword>
<comment type="caution">
    <text evidence="4">The sequence shown here is derived from an EMBL/GenBank/DDBJ whole genome shotgun (WGS) entry which is preliminary data.</text>
</comment>
<dbReference type="FunFam" id="3.40.50.720:FF:000374">
    <property type="entry name" value="3-oxoacyl-(Acyl-carrier-protein) reductase"/>
    <property type="match status" value="1"/>
</dbReference>
<gene>
    <name evidence="4" type="ORF">JJQ60_13250</name>
</gene>
<dbReference type="AlphaFoldDB" id="A0A937D6J6"/>
<evidence type="ECO:0000256" key="2">
    <source>
        <dbReference type="ARBA" id="ARBA00022857"/>
    </source>
</evidence>
<protein>
    <submittedName>
        <fullName evidence="4">SDR family oxidoreductase</fullName>
    </submittedName>
</protein>